<evidence type="ECO:0000313" key="3">
    <source>
        <dbReference type="Proteomes" id="UP000198324"/>
    </source>
</evidence>
<dbReference type="InterPro" id="IPR018774">
    <property type="entry name" value="Phage_Mu_GpT"/>
</dbReference>
<dbReference type="OrthoDB" id="9804833at2"/>
<dbReference type="EMBL" id="FZOC01000004">
    <property type="protein sequence ID" value="SNR95372.1"/>
    <property type="molecule type" value="Genomic_DNA"/>
</dbReference>
<sequence length="301" mass="32930">MAVITPALIAAMMTGYRSEYQRVFGETPSDYAAVATLVPSSSKSNTYGWLGQFPQLIEWVGPRVVKDMAAHGYSIINKLYEATVGVPRTDIEDDEVGVYKPLVGEMGRAAKVHPDVLSFALLKAGLTTLCYDGQNFFDTDHPVYPNVDGTGVAATVSNCQAGTGAPWYLLDCSRVLKPLIFQERTKPELTQLTDAKDEKVFDTDTYRFGVRYRCNVGFGFWQLAYMSKADLTTDNFNSAYAAMSSLTTDGGRPLGIRPTLLVGGPSQRTKILEITKATRLENGKDNINQGVVDALVTPWLA</sequence>
<feature type="domain" description="Bacteriophage Mu GpT" evidence="1">
    <location>
        <begin position="10"/>
        <end position="300"/>
    </location>
</feature>
<dbReference type="Proteomes" id="UP000198324">
    <property type="component" value="Unassembled WGS sequence"/>
</dbReference>
<evidence type="ECO:0000259" key="1">
    <source>
        <dbReference type="Pfam" id="PF10124"/>
    </source>
</evidence>
<organism evidence="2 3">
    <name type="scientific">Humidesulfovibrio mexicanus</name>
    <dbReference type="NCBI Taxonomy" id="147047"/>
    <lineage>
        <taxon>Bacteria</taxon>
        <taxon>Pseudomonadati</taxon>
        <taxon>Thermodesulfobacteriota</taxon>
        <taxon>Desulfovibrionia</taxon>
        <taxon>Desulfovibrionales</taxon>
        <taxon>Desulfovibrionaceae</taxon>
        <taxon>Humidesulfovibrio</taxon>
    </lineage>
</organism>
<keyword evidence="3" id="KW-1185">Reference proteome</keyword>
<accession>A0A239AJ45</accession>
<reference evidence="2 3" key="1">
    <citation type="submission" date="2017-06" db="EMBL/GenBank/DDBJ databases">
        <authorList>
            <person name="Kim H.J."/>
            <person name="Triplett B.A."/>
        </authorList>
    </citation>
    <scope>NUCLEOTIDE SEQUENCE [LARGE SCALE GENOMIC DNA]</scope>
    <source>
        <strain evidence="2 3">DSM 13116</strain>
    </source>
</reference>
<protein>
    <submittedName>
        <fullName evidence="2">Mu-like prophage major head subunit gpT</fullName>
    </submittedName>
</protein>
<gene>
    <name evidence="2" type="ORF">SAMN04488503_2003</name>
</gene>
<evidence type="ECO:0000313" key="2">
    <source>
        <dbReference type="EMBL" id="SNR95372.1"/>
    </source>
</evidence>
<dbReference type="Pfam" id="PF10124">
    <property type="entry name" value="Mu-like_gpT"/>
    <property type="match status" value="1"/>
</dbReference>
<name>A0A239AJ45_9BACT</name>
<dbReference type="AlphaFoldDB" id="A0A239AJ45"/>
<dbReference type="RefSeq" id="WP_089274238.1">
    <property type="nucleotide sequence ID" value="NZ_FZOC01000004.1"/>
</dbReference>
<proteinExistence type="predicted"/>